<organism evidence="8 9">
    <name type="scientific">Aeoliella mucimassa</name>
    <dbReference type="NCBI Taxonomy" id="2527972"/>
    <lineage>
        <taxon>Bacteria</taxon>
        <taxon>Pseudomonadati</taxon>
        <taxon>Planctomycetota</taxon>
        <taxon>Planctomycetia</taxon>
        <taxon>Pirellulales</taxon>
        <taxon>Lacipirellulaceae</taxon>
        <taxon>Aeoliella</taxon>
    </lineage>
</organism>
<evidence type="ECO:0000256" key="1">
    <source>
        <dbReference type="ARBA" id="ARBA00004651"/>
    </source>
</evidence>
<dbReference type="KEGG" id="amuc:Pan181_14420"/>
<gene>
    <name evidence="8" type="ORF">Pan181_14420</name>
</gene>
<feature type="transmembrane region" description="Helical" evidence="6">
    <location>
        <begin position="312"/>
        <end position="336"/>
    </location>
</feature>
<feature type="transmembrane region" description="Helical" evidence="6">
    <location>
        <begin position="219"/>
        <end position="241"/>
    </location>
</feature>
<dbReference type="RefSeq" id="WP_145246134.1">
    <property type="nucleotide sequence ID" value="NZ_CP036278.1"/>
</dbReference>
<keyword evidence="3 6" id="KW-0812">Transmembrane</keyword>
<feature type="transmembrane region" description="Helical" evidence="6">
    <location>
        <begin position="685"/>
        <end position="714"/>
    </location>
</feature>
<keyword evidence="4 6" id="KW-1133">Transmembrane helix</keyword>
<evidence type="ECO:0000256" key="6">
    <source>
        <dbReference type="SAM" id="Phobius"/>
    </source>
</evidence>
<evidence type="ECO:0000313" key="8">
    <source>
        <dbReference type="EMBL" id="QDU55255.1"/>
    </source>
</evidence>
<proteinExistence type="predicted"/>
<dbReference type="Gene3D" id="1.20.1640.10">
    <property type="entry name" value="Multidrug efflux transporter AcrB transmembrane domain"/>
    <property type="match status" value="2"/>
</dbReference>
<evidence type="ECO:0000256" key="4">
    <source>
        <dbReference type="ARBA" id="ARBA00022989"/>
    </source>
</evidence>
<dbReference type="GO" id="GO:0005886">
    <property type="term" value="C:plasma membrane"/>
    <property type="evidence" value="ECO:0007669"/>
    <property type="project" value="UniProtKB-SubCell"/>
</dbReference>
<dbReference type="OrthoDB" id="5429313at2"/>
<feature type="transmembrane region" description="Helical" evidence="6">
    <location>
        <begin position="247"/>
        <end position="267"/>
    </location>
</feature>
<dbReference type="InterPro" id="IPR050545">
    <property type="entry name" value="Mycobact_MmpL"/>
</dbReference>
<sequence length="729" mass="78976">MDIAARIANWHRPILVLAAVAAVASAVSLWRPGLSDEYSLSSLAGNNSQQFRDLEAFIDEFAGVELTLIVVRSENALSPETQECLEEVVKQSSELPAVDGAASICQAPKLLRRFLADTNIAKGLLVSSDKRAASIILQMRDDSVVKEMTRGETVAALKQIVAQARAEHPGHEVVLTGPYVLSYEMTHLVWDDLVTFGMLGAAASLVVLLLSLGSFRLAAYPLLVGVASVAITLGLSVWLGINTALNLPMLVLLTAVLTIANCVHLAVGHDETRGHAEITIRRLIRPCTGVVATTMVGFGAVGVSALEPVRTFALLMLLGLGVGLVLSLAGACGTLTQYKTQPMLSRPIDRLLRGSLLLARKNPLPIMLLFLIVGIGGAALTAKLQFSLRFLENFRPDDEIRTNYEFVQDTLTPMQSMELLIDRRDGSQVLSPHSLAAIDQLTEEYGSREPIVRMISVVDLFKFGNFDLPTTDSALKRRTTLLTTALKMFLGDEPLAEFVHPEKGTMRVAFFASEGPDAASKIELGDEICARAEELLGDEYQVRMTGLYYFYAHVARELLRDQVVSLIASTIGVLLTMALVLKSWRLAFIGMMPPLFAGASCVGLMAIFHVPFNTVTSMMLAIALGIAVDDTIHYLWRYRSSRAKGQSVKRAIATTQLSVGRACTLTSVVIAAGFAVMGMSRFLPIAYFGCVISVVMAVALAANLLMLPALLAVVDRWRMRTQAARLSTS</sequence>
<evidence type="ECO:0000256" key="5">
    <source>
        <dbReference type="ARBA" id="ARBA00023136"/>
    </source>
</evidence>
<keyword evidence="5 6" id="KW-0472">Membrane</keyword>
<comment type="subcellular location">
    <subcellularLocation>
        <location evidence="1">Cell membrane</location>
        <topology evidence="1">Multi-pass membrane protein</topology>
    </subcellularLocation>
</comment>
<feature type="transmembrane region" description="Helical" evidence="6">
    <location>
        <begin position="618"/>
        <end position="636"/>
    </location>
</feature>
<dbReference type="PANTHER" id="PTHR33406">
    <property type="entry name" value="MEMBRANE PROTEIN MJ1562-RELATED"/>
    <property type="match status" value="1"/>
</dbReference>
<feature type="transmembrane region" description="Helical" evidence="6">
    <location>
        <begin position="657"/>
        <end position="679"/>
    </location>
</feature>
<feature type="transmembrane region" description="Helical" evidence="6">
    <location>
        <begin position="593"/>
        <end position="612"/>
    </location>
</feature>
<accession>A0A518AKJ9</accession>
<feature type="transmembrane region" description="Helical" evidence="6">
    <location>
        <begin position="563"/>
        <end position="581"/>
    </location>
</feature>
<dbReference type="Proteomes" id="UP000315750">
    <property type="component" value="Chromosome"/>
</dbReference>
<evidence type="ECO:0000259" key="7">
    <source>
        <dbReference type="PROSITE" id="PS50156"/>
    </source>
</evidence>
<evidence type="ECO:0000256" key="2">
    <source>
        <dbReference type="ARBA" id="ARBA00022475"/>
    </source>
</evidence>
<dbReference type="InterPro" id="IPR004869">
    <property type="entry name" value="MMPL_dom"/>
</dbReference>
<dbReference type="PROSITE" id="PS50156">
    <property type="entry name" value="SSD"/>
    <property type="match status" value="1"/>
</dbReference>
<name>A0A518AKJ9_9BACT</name>
<protein>
    <submittedName>
        <fullName evidence="8">MMPL family protein</fullName>
    </submittedName>
</protein>
<dbReference type="SUPFAM" id="SSF82866">
    <property type="entry name" value="Multidrug efflux transporter AcrB transmembrane domain"/>
    <property type="match status" value="2"/>
</dbReference>
<feature type="transmembrane region" description="Helical" evidence="6">
    <location>
        <begin position="366"/>
        <end position="386"/>
    </location>
</feature>
<evidence type="ECO:0000313" key="9">
    <source>
        <dbReference type="Proteomes" id="UP000315750"/>
    </source>
</evidence>
<feature type="domain" description="SSD" evidence="7">
    <location>
        <begin position="586"/>
        <end position="713"/>
    </location>
</feature>
<dbReference type="AlphaFoldDB" id="A0A518AKJ9"/>
<dbReference type="InterPro" id="IPR000731">
    <property type="entry name" value="SSD"/>
</dbReference>
<feature type="transmembrane region" description="Helical" evidence="6">
    <location>
        <begin position="287"/>
        <end position="306"/>
    </location>
</feature>
<dbReference type="EMBL" id="CP036278">
    <property type="protein sequence ID" value="QDU55255.1"/>
    <property type="molecule type" value="Genomic_DNA"/>
</dbReference>
<evidence type="ECO:0000256" key="3">
    <source>
        <dbReference type="ARBA" id="ARBA00022692"/>
    </source>
</evidence>
<dbReference type="PANTHER" id="PTHR33406:SF12">
    <property type="entry name" value="BLR2997 PROTEIN"/>
    <property type="match status" value="1"/>
</dbReference>
<keyword evidence="9" id="KW-1185">Reference proteome</keyword>
<keyword evidence="2" id="KW-1003">Cell membrane</keyword>
<feature type="transmembrane region" description="Helical" evidence="6">
    <location>
        <begin position="193"/>
        <end position="212"/>
    </location>
</feature>
<reference evidence="8 9" key="1">
    <citation type="submission" date="2019-02" db="EMBL/GenBank/DDBJ databases">
        <title>Deep-cultivation of Planctomycetes and their phenomic and genomic characterization uncovers novel biology.</title>
        <authorList>
            <person name="Wiegand S."/>
            <person name="Jogler M."/>
            <person name="Boedeker C."/>
            <person name="Pinto D."/>
            <person name="Vollmers J."/>
            <person name="Rivas-Marin E."/>
            <person name="Kohn T."/>
            <person name="Peeters S.H."/>
            <person name="Heuer A."/>
            <person name="Rast P."/>
            <person name="Oberbeckmann S."/>
            <person name="Bunk B."/>
            <person name="Jeske O."/>
            <person name="Meyerdierks A."/>
            <person name="Storesund J.E."/>
            <person name="Kallscheuer N."/>
            <person name="Luecker S."/>
            <person name="Lage O.M."/>
            <person name="Pohl T."/>
            <person name="Merkel B.J."/>
            <person name="Hornburger P."/>
            <person name="Mueller R.-W."/>
            <person name="Bruemmer F."/>
            <person name="Labrenz M."/>
            <person name="Spormann A.M."/>
            <person name="Op den Camp H."/>
            <person name="Overmann J."/>
            <person name="Amann R."/>
            <person name="Jetten M.S.M."/>
            <person name="Mascher T."/>
            <person name="Medema M.H."/>
            <person name="Devos D.P."/>
            <person name="Kaster A.-K."/>
            <person name="Ovreas L."/>
            <person name="Rohde M."/>
            <person name="Galperin M.Y."/>
            <person name="Jogler C."/>
        </authorList>
    </citation>
    <scope>NUCLEOTIDE SEQUENCE [LARGE SCALE GENOMIC DNA]</scope>
    <source>
        <strain evidence="8 9">Pan181</strain>
    </source>
</reference>
<dbReference type="Pfam" id="PF03176">
    <property type="entry name" value="MMPL"/>
    <property type="match status" value="2"/>
</dbReference>